<keyword evidence="1" id="KW-0677">Repeat</keyword>
<dbReference type="PROSITE" id="PS51375">
    <property type="entry name" value="PPR"/>
    <property type="match status" value="3"/>
</dbReference>
<evidence type="ECO:0008006" key="6">
    <source>
        <dbReference type="Google" id="ProtNLM"/>
    </source>
</evidence>
<evidence type="ECO:0000313" key="4">
    <source>
        <dbReference type="EMBL" id="GJN06634.1"/>
    </source>
</evidence>
<reference evidence="4" key="1">
    <citation type="journal article" date="2018" name="DNA Res.">
        <title>Multiple hybrid de novo genome assembly of finger millet, an orphan allotetraploid crop.</title>
        <authorList>
            <person name="Hatakeyama M."/>
            <person name="Aluri S."/>
            <person name="Balachadran M.T."/>
            <person name="Sivarajan S.R."/>
            <person name="Patrignani A."/>
            <person name="Gruter S."/>
            <person name="Poveda L."/>
            <person name="Shimizu-Inatsugi R."/>
            <person name="Baeten J."/>
            <person name="Francoijs K.J."/>
            <person name="Nataraja K.N."/>
            <person name="Reddy Y.A.N."/>
            <person name="Phadnis S."/>
            <person name="Ravikumar R.L."/>
            <person name="Schlapbach R."/>
            <person name="Sreeman S.M."/>
            <person name="Shimizu K.K."/>
        </authorList>
    </citation>
    <scope>NUCLEOTIDE SEQUENCE</scope>
</reference>
<dbReference type="GO" id="GO:0003723">
    <property type="term" value="F:RNA binding"/>
    <property type="evidence" value="ECO:0007669"/>
    <property type="project" value="InterPro"/>
</dbReference>
<dbReference type="NCBIfam" id="TIGR00756">
    <property type="entry name" value="PPR"/>
    <property type="match status" value="1"/>
</dbReference>
<dbReference type="InterPro" id="IPR011990">
    <property type="entry name" value="TPR-like_helical_dom_sf"/>
</dbReference>
<feature type="repeat" description="PPR" evidence="3">
    <location>
        <begin position="86"/>
        <end position="121"/>
    </location>
</feature>
<accession>A0AAV5D8N5</accession>
<evidence type="ECO:0000256" key="3">
    <source>
        <dbReference type="PROSITE-ProRule" id="PRU00708"/>
    </source>
</evidence>
<dbReference type="InterPro" id="IPR046960">
    <property type="entry name" value="PPR_At4g14850-like_plant"/>
</dbReference>
<keyword evidence="5" id="KW-1185">Reference proteome</keyword>
<dbReference type="InterPro" id="IPR002885">
    <property type="entry name" value="PPR_rpt"/>
</dbReference>
<gene>
    <name evidence="4" type="primary">ga24385</name>
    <name evidence="4" type="ORF">PR202_ga24385</name>
</gene>
<dbReference type="EMBL" id="BQKI01000013">
    <property type="protein sequence ID" value="GJN06634.1"/>
    <property type="molecule type" value="Genomic_DNA"/>
</dbReference>
<evidence type="ECO:0000256" key="2">
    <source>
        <dbReference type="ARBA" id="ARBA00022946"/>
    </source>
</evidence>
<dbReference type="GO" id="GO:0009451">
    <property type="term" value="P:RNA modification"/>
    <property type="evidence" value="ECO:0007669"/>
    <property type="project" value="InterPro"/>
</dbReference>
<dbReference type="FunFam" id="1.25.40.10:FF:001570">
    <property type="entry name" value="Tetratricopeptide-like helical"/>
    <property type="match status" value="1"/>
</dbReference>
<organism evidence="4 5">
    <name type="scientific">Eleusine coracana subsp. coracana</name>
    <dbReference type="NCBI Taxonomy" id="191504"/>
    <lineage>
        <taxon>Eukaryota</taxon>
        <taxon>Viridiplantae</taxon>
        <taxon>Streptophyta</taxon>
        <taxon>Embryophyta</taxon>
        <taxon>Tracheophyta</taxon>
        <taxon>Spermatophyta</taxon>
        <taxon>Magnoliopsida</taxon>
        <taxon>Liliopsida</taxon>
        <taxon>Poales</taxon>
        <taxon>Poaceae</taxon>
        <taxon>PACMAD clade</taxon>
        <taxon>Chloridoideae</taxon>
        <taxon>Cynodonteae</taxon>
        <taxon>Eleusininae</taxon>
        <taxon>Eleusine</taxon>
    </lineage>
</organism>
<proteinExistence type="predicted"/>
<sequence length="415" mass="44420">MPLAVPPALPRAAAAALVQQYTSLLARAGAASSPPSLRSLLRIHASAVVLGISGNPAFATSLVNAAAAADSLAYARRVFDAAPSRDAYMWNTLLRVHAHVPDSAADALVLYKQMRAAGVAPDHYTYPIVLPACAAVRAPRLGRAAHGDAVRFALAGNGFVRSALIAMYCQEGAVADADKVFVESGSDGSRTVVSWTAMVAGYAQNCLFSEAIAVFGNMVAQGVLPNEITLISFLPCLHGQDWLAAGQMVHGFVLKLGYDANVPMVNALIAMYSKCGRMAMAEALFNGMTARSLISWNTMVAMHEQYGDAIRAIKFFHRMLTEKAGFDCVTLVSVLSACAQSGALETGKWVHEFARNHGLDTDARIGNILVDMYAKCAGMLEDAERMRKAMKEMELSKMAGRSLVSTDRDRRSIMR</sequence>
<dbReference type="Gene3D" id="1.25.40.10">
    <property type="entry name" value="Tetratricopeptide repeat domain"/>
    <property type="match status" value="3"/>
</dbReference>
<dbReference type="FunFam" id="1.25.40.10:FF:000583">
    <property type="entry name" value="Tetratricopeptide-like helical"/>
    <property type="match status" value="1"/>
</dbReference>
<comment type="caution">
    <text evidence="4">The sequence shown here is derived from an EMBL/GenBank/DDBJ whole genome shotgun (WGS) entry which is preliminary data.</text>
</comment>
<dbReference type="PANTHER" id="PTHR24015:SF2033">
    <property type="entry name" value="PENTATRICOPEPTIDE REPEAT-CONTAINING PROTEIN"/>
    <property type="match status" value="1"/>
</dbReference>
<dbReference type="Pfam" id="PF01535">
    <property type="entry name" value="PPR"/>
    <property type="match status" value="3"/>
</dbReference>
<feature type="repeat" description="PPR" evidence="3">
    <location>
        <begin position="191"/>
        <end position="225"/>
    </location>
</feature>
<dbReference type="PANTHER" id="PTHR24015">
    <property type="entry name" value="OS07G0578800 PROTEIN-RELATED"/>
    <property type="match status" value="1"/>
</dbReference>
<dbReference type="Proteomes" id="UP001054889">
    <property type="component" value="Unassembled WGS sequence"/>
</dbReference>
<reference evidence="4" key="2">
    <citation type="submission" date="2021-12" db="EMBL/GenBank/DDBJ databases">
        <title>Resequencing data analysis of finger millet.</title>
        <authorList>
            <person name="Hatakeyama M."/>
            <person name="Aluri S."/>
            <person name="Balachadran M.T."/>
            <person name="Sivarajan S.R."/>
            <person name="Poveda L."/>
            <person name="Shimizu-Inatsugi R."/>
            <person name="Schlapbach R."/>
            <person name="Sreeman S.M."/>
            <person name="Shimizu K.K."/>
        </authorList>
    </citation>
    <scope>NUCLEOTIDE SEQUENCE</scope>
</reference>
<dbReference type="FunFam" id="1.25.40.10:FF:000531">
    <property type="entry name" value="Pentatricopeptide repeat-containing protein"/>
    <property type="match status" value="1"/>
</dbReference>
<evidence type="ECO:0000313" key="5">
    <source>
        <dbReference type="Proteomes" id="UP001054889"/>
    </source>
</evidence>
<keyword evidence="2" id="KW-0809">Transit peptide</keyword>
<name>A0AAV5D8N5_ELECO</name>
<feature type="repeat" description="PPR" evidence="3">
    <location>
        <begin position="261"/>
        <end position="295"/>
    </location>
</feature>
<evidence type="ECO:0000256" key="1">
    <source>
        <dbReference type="ARBA" id="ARBA00022737"/>
    </source>
</evidence>
<dbReference type="AlphaFoldDB" id="A0AAV5D8N5"/>
<protein>
    <recommendedName>
        <fullName evidence="6">Pentatricopeptide repeat-containing protein</fullName>
    </recommendedName>
</protein>
<dbReference type="Pfam" id="PF13041">
    <property type="entry name" value="PPR_2"/>
    <property type="match status" value="1"/>
</dbReference>